<accession>A0ABN5N6H3</accession>
<evidence type="ECO:0000313" key="2">
    <source>
        <dbReference type="Proteomes" id="UP000260457"/>
    </source>
</evidence>
<dbReference type="RefSeq" id="WP_116821170.1">
    <property type="nucleotide sequence ID" value="NZ_CP030926.1"/>
</dbReference>
<proteinExistence type="predicted"/>
<evidence type="ECO:0008006" key="3">
    <source>
        <dbReference type="Google" id="ProtNLM"/>
    </source>
</evidence>
<reference evidence="1 2" key="1">
    <citation type="submission" date="2018-07" db="EMBL/GenBank/DDBJ databases">
        <title>The molecular basis for the intramolecular migration of carboxyl group in the catabolism of para-hydroxybenzoate via gentisate.</title>
        <authorList>
            <person name="Zhao H."/>
            <person name="Xu Y."/>
            <person name="Lin S."/>
            <person name="Spain J.C."/>
            <person name="Zhou N.-Y."/>
        </authorList>
    </citation>
    <scope>NUCLEOTIDE SEQUENCE [LARGE SCALE GENOMIC DNA]</scope>
    <source>
        <strain evidence="1 2">PHB-7a</strain>
    </source>
</reference>
<dbReference type="InterPro" id="IPR045527">
    <property type="entry name" value="DUF6470"/>
</dbReference>
<dbReference type="Proteomes" id="UP000260457">
    <property type="component" value="Chromosome"/>
</dbReference>
<dbReference type="Pfam" id="PF20074">
    <property type="entry name" value="DUF6470"/>
    <property type="match status" value="1"/>
</dbReference>
<organism evidence="1 2">
    <name type="scientific">Peribacillus butanolivorans</name>
    <dbReference type="NCBI Taxonomy" id="421767"/>
    <lineage>
        <taxon>Bacteria</taxon>
        <taxon>Bacillati</taxon>
        <taxon>Bacillota</taxon>
        <taxon>Bacilli</taxon>
        <taxon>Bacillales</taxon>
        <taxon>Bacillaceae</taxon>
        <taxon>Peribacillus</taxon>
    </lineage>
</organism>
<name>A0ABN5N6H3_9BACI</name>
<evidence type="ECO:0000313" key="1">
    <source>
        <dbReference type="EMBL" id="AXN38759.1"/>
    </source>
</evidence>
<keyword evidence="2" id="KW-1185">Reference proteome</keyword>
<protein>
    <recommendedName>
        <fullName evidence="3">YviE</fullName>
    </recommendedName>
</protein>
<gene>
    <name evidence="1" type="ORF">DTO10_10250</name>
</gene>
<sequence>MQMSQIQLQSSSMKIGLNIDQPVQEIQQKAADQSIEQPRAILEIQTTPGKLTIDQTKAREDMDLKSLSKRVEEFAQQGYQDWLAGMARRSQQGTELRHIENGGNAIAVQAKRNSKGPEKQFNLGWIPSHFSVQLDYQPAQVEIEATPQKPIIDVQVNKPNHTYIPGNVEVEVLQENSLDIDFINLFPDEIGE</sequence>
<dbReference type="EMBL" id="CP030926">
    <property type="protein sequence ID" value="AXN38759.1"/>
    <property type="molecule type" value="Genomic_DNA"/>
</dbReference>